<dbReference type="Proteomes" id="UP000624325">
    <property type="component" value="Unassembled WGS sequence"/>
</dbReference>
<proteinExistence type="predicted"/>
<dbReference type="SUPFAM" id="SSF47090">
    <property type="entry name" value="PGBD-like"/>
    <property type="match status" value="1"/>
</dbReference>
<sequence length="183" mass="19468">MSFLERAGRRWALVAGASAVAVLAAVLVSPAPVRASAAQGIISGSGAVTDDFGDEATLSRTGPFRYSTAVALWQTILAAEGFIDNNGIDCDFGPATEAGTKSFQRRYGLSADGVVGPNTWSKADNYLVNDYDTVGYEHVAYKSPNRVQELGLRRLGNGYYAVFLWGGGRVDAEAWNTKASPYC</sequence>
<dbReference type="InterPro" id="IPR036366">
    <property type="entry name" value="PGBDSf"/>
</dbReference>
<evidence type="ECO:0000259" key="1">
    <source>
        <dbReference type="Pfam" id="PF01471"/>
    </source>
</evidence>
<organism evidence="2 3">
    <name type="scientific">Asanoa iriomotensis</name>
    <dbReference type="NCBI Taxonomy" id="234613"/>
    <lineage>
        <taxon>Bacteria</taxon>
        <taxon>Bacillati</taxon>
        <taxon>Actinomycetota</taxon>
        <taxon>Actinomycetes</taxon>
        <taxon>Micromonosporales</taxon>
        <taxon>Micromonosporaceae</taxon>
        <taxon>Asanoa</taxon>
    </lineage>
</organism>
<dbReference type="InterPro" id="IPR002477">
    <property type="entry name" value="Peptidoglycan-bd-like"/>
</dbReference>
<dbReference type="InterPro" id="IPR006311">
    <property type="entry name" value="TAT_signal"/>
</dbReference>
<dbReference type="InterPro" id="IPR036365">
    <property type="entry name" value="PGBD-like_sf"/>
</dbReference>
<reference evidence="2 3" key="1">
    <citation type="submission" date="2021-01" db="EMBL/GenBank/DDBJ databases">
        <title>Whole genome shotgun sequence of Asanoa iriomotensis NBRC 100142.</title>
        <authorList>
            <person name="Komaki H."/>
            <person name="Tamura T."/>
        </authorList>
    </citation>
    <scope>NUCLEOTIDE SEQUENCE [LARGE SCALE GENOMIC DNA]</scope>
    <source>
        <strain evidence="2 3">NBRC 100142</strain>
    </source>
</reference>
<dbReference type="PROSITE" id="PS51318">
    <property type="entry name" value="TAT"/>
    <property type="match status" value="1"/>
</dbReference>
<gene>
    <name evidence="2" type="ORF">Air01nite_44980</name>
</gene>
<dbReference type="Pfam" id="PF01471">
    <property type="entry name" value="PG_binding_1"/>
    <property type="match status" value="1"/>
</dbReference>
<comment type="caution">
    <text evidence="2">The sequence shown here is derived from an EMBL/GenBank/DDBJ whole genome shotgun (WGS) entry which is preliminary data.</text>
</comment>
<dbReference type="EMBL" id="BONC01000032">
    <property type="protein sequence ID" value="GIF58403.1"/>
    <property type="molecule type" value="Genomic_DNA"/>
</dbReference>
<protein>
    <recommendedName>
        <fullName evidence="1">Peptidoglycan binding-like domain-containing protein</fullName>
    </recommendedName>
</protein>
<accession>A0ABQ4C6J2</accession>
<dbReference type="Gene3D" id="1.10.101.10">
    <property type="entry name" value="PGBD-like superfamily/PGBD"/>
    <property type="match status" value="1"/>
</dbReference>
<feature type="domain" description="Peptidoglycan binding-like" evidence="1">
    <location>
        <begin position="69"/>
        <end position="121"/>
    </location>
</feature>
<evidence type="ECO:0000313" key="2">
    <source>
        <dbReference type="EMBL" id="GIF58403.1"/>
    </source>
</evidence>
<name>A0ABQ4C6J2_9ACTN</name>
<keyword evidence="3" id="KW-1185">Reference proteome</keyword>
<evidence type="ECO:0000313" key="3">
    <source>
        <dbReference type="Proteomes" id="UP000624325"/>
    </source>
</evidence>
<dbReference type="RefSeq" id="WP_203704890.1">
    <property type="nucleotide sequence ID" value="NZ_BAAALU010000029.1"/>
</dbReference>